<evidence type="ECO:0000256" key="9">
    <source>
        <dbReference type="PROSITE-ProRule" id="PRU10086"/>
    </source>
</evidence>
<dbReference type="PANTHER" id="PTHR10381">
    <property type="entry name" value="ATP-DEPENDENT CLP PROTEASE PROTEOLYTIC SUBUNIT"/>
    <property type="match status" value="1"/>
</dbReference>
<dbReference type="GO" id="GO:0005737">
    <property type="term" value="C:cytoplasm"/>
    <property type="evidence" value="ECO:0007669"/>
    <property type="project" value="UniProtKB-SubCell"/>
</dbReference>
<evidence type="ECO:0000256" key="6">
    <source>
        <dbReference type="ARBA" id="ARBA00034021"/>
    </source>
</evidence>
<keyword evidence="2 7" id="KW-0963">Cytoplasm</keyword>
<evidence type="ECO:0000256" key="4">
    <source>
        <dbReference type="ARBA" id="ARBA00022801"/>
    </source>
</evidence>
<dbReference type="InterPro" id="IPR033135">
    <property type="entry name" value="ClpP_His_AS"/>
</dbReference>
<dbReference type="GO" id="GO:0004252">
    <property type="term" value="F:serine-type endopeptidase activity"/>
    <property type="evidence" value="ECO:0007669"/>
    <property type="project" value="UniProtKB-UniRule"/>
</dbReference>
<evidence type="ECO:0000256" key="12">
    <source>
        <dbReference type="RuleBase" id="RU003567"/>
    </source>
</evidence>
<comment type="function">
    <text evidence="7 11">Cleaves peptides in various proteins in a process that requires ATP hydrolysis. Has a chymotrypsin-like activity. Plays a major role in the degradation of misfolded proteins.</text>
</comment>
<dbReference type="InterPro" id="IPR018215">
    <property type="entry name" value="ClpP_Ser_AS"/>
</dbReference>
<dbReference type="EMBL" id="JAHLFG010000070">
    <property type="protein sequence ID" value="MBU3827112.1"/>
    <property type="molecule type" value="Genomic_DNA"/>
</dbReference>
<evidence type="ECO:0000256" key="10">
    <source>
        <dbReference type="RuleBase" id="RU000549"/>
    </source>
</evidence>
<dbReference type="InterPro" id="IPR029045">
    <property type="entry name" value="ClpP/crotonase-like_dom_sf"/>
</dbReference>
<dbReference type="NCBIfam" id="NF001368">
    <property type="entry name" value="PRK00277.1"/>
    <property type="match status" value="1"/>
</dbReference>
<comment type="catalytic activity">
    <reaction evidence="6 7 9">
        <text>Hydrolysis of proteins to small peptides in the presence of ATP and magnesium. alpha-casein is the usual test substrate. In the absence of ATP, only oligopeptides shorter than five residues are hydrolyzed (such as succinyl-Leu-Tyr-|-NHMec, and Leu-Tyr-Leu-|-Tyr-Trp, in which cleavage of the -Tyr-|-Leu- and -Tyr-|-Trp bonds also occurs).</text>
        <dbReference type="EC" id="3.4.21.92"/>
    </reaction>
</comment>
<dbReference type="PROSITE" id="PS00382">
    <property type="entry name" value="CLP_PROTEASE_HIS"/>
    <property type="match status" value="1"/>
</dbReference>
<comment type="subunit">
    <text evidence="7">Fourteen ClpP subunits assemble into 2 heptameric rings which stack back to back to give a disk-like structure with a central cavity, resembling the structure of eukaryotic proteasomes.</text>
</comment>
<protein>
    <recommendedName>
        <fullName evidence="7 12">ATP-dependent Clp protease proteolytic subunit</fullName>
        <ecNumber evidence="7 10">3.4.21.92</ecNumber>
    </recommendedName>
    <alternativeName>
        <fullName evidence="7">Endopeptidase Clp</fullName>
    </alternativeName>
</protein>
<dbReference type="GO" id="GO:0051117">
    <property type="term" value="F:ATPase binding"/>
    <property type="evidence" value="ECO:0007669"/>
    <property type="project" value="TreeGrafter"/>
</dbReference>
<dbReference type="GO" id="GO:0009368">
    <property type="term" value="C:endopeptidase Clp complex"/>
    <property type="evidence" value="ECO:0007669"/>
    <property type="project" value="TreeGrafter"/>
</dbReference>
<evidence type="ECO:0000313" key="13">
    <source>
        <dbReference type="EMBL" id="MBU3827112.1"/>
    </source>
</evidence>
<feature type="active site" evidence="8">
    <location>
        <position position="99"/>
    </location>
</feature>
<proteinExistence type="inferred from homology"/>
<evidence type="ECO:0000256" key="11">
    <source>
        <dbReference type="RuleBase" id="RU000550"/>
    </source>
</evidence>
<dbReference type="AlphaFoldDB" id="A0A9E2KQB8"/>
<dbReference type="SUPFAM" id="SSF52096">
    <property type="entry name" value="ClpP/crotonase"/>
    <property type="match status" value="1"/>
</dbReference>
<dbReference type="NCBIfam" id="TIGR00493">
    <property type="entry name" value="clpP"/>
    <property type="match status" value="1"/>
</dbReference>
<reference evidence="13" key="2">
    <citation type="submission" date="2021-04" db="EMBL/GenBank/DDBJ databases">
        <authorList>
            <person name="Gilroy R."/>
        </authorList>
    </citation>
    <scope>NUCLEOTIDE SEQUENCE</scope>
    <source>
        <strain evidence="13">687</strain>
    </source>
</reference>
<evidence type="ECO:0000256" key="3">
    <source>
        <dbReference type="ARBA" id="ARBA00022670"/>
    </source>
</evidence>
<dbReference type="PRINTS" id="PR00127">
    <property type="entry name" value="CLPPROTEASEP"/>
</dbReference>
<reference evidence="13" key="1">
    <citation type="journal article" date="2021" name="PeerJ">
        <title>Extensive microbial diversity within the chicken gut microbiome revealed by metagenomics and culture.</title>
        <authorList>
            <person name="Gilroy R."/>
            <person name="Ravi A."/>
            <person name="Getino M."/>
            <person name="Pursley I."/>
            <person name="Horton D.L."/>
            <person name="Alikhan N.F."/>
            <person name="Baker D."/>
            <person name="Gharbi K."/>
            <person name="Hall N."/>
            <person name="Watson M."/>
            <person name="Adriaenssens E.M."/>
            <person name="Foster-Nyarko E."/>
            <person name="Jarju S."/>
            <person name="Secka A."/>
            <person name="Antonio M."/>
            <person name="Oren A."/>
            <person name="Chaudhuri R.R."/>
            <person name="La Ragione R."/>
            <person name="Hildebrand F."/>
            <person name="Pallen M.J."/>
        </authorList>
    </citation>
    <scope>NUCLEOTIDE SEQUENCE</scope>
    <source>
        <strain evidence="13">687</strain>
    </source>
</reference>
<dbReference type="GO" id="GO:0006515">
    <property type="term" value="P:protein quality control for misfolded or incompletely synthesized proteins"/>
    <property type="evidence" value="ECO:0007669"/>
    <property type="project" value="TreeGrafter"/>
</dbReference>
<dbReference type="PANTHER" id="PTHR10381:SF70">
    <property type="entry name" value="ATP-DEPENDENT CLP PROTEASE PROTEOLYTIC SUBUNIT"/>
    <property type="match status" value="1"/>
</dbReference>
<dbReference type="PROSITE" id="PS00381">
    <property type="entry name" value="CLP_PROTEASE_SER"/>
    <property type="match status" value="1"/>
</dbReference>
<keyword evidence="5 7" id="KW-0720">Serine protease</keyword>
<dbReference type="CDD" id="cd07017">
    <property type="entry name" value="S14_ClpP_2"/>
    <property type="match status" value="1"/>
</dbReference>
<comment type="caution">
    <text evidence="13">The sequence shown here is derived from an EMBL/GenBank/DDBJ whole genome shotgun (WGS) entry which is preliminary data.</text>
</comment>
<dbReference type="GO" id="GO:0004176">
    <property type="term" value="F:ATP-dependent peptidase activity"/>
    <property type="evidence" value="ECO:0007669"/>
    <property type="project" value="InterPro"/>
</dbReference>
<dbReference type="Proteomes" id="UP000824150">
    <property type="component" value="Unassembled WGS sequence"/>
</dbReference>
<dbReference type="EC" id="3.4.21.92" evidence="7 10"/>
<comment type="subcellular location">
    <subcellularLocation>
        <location evidence="7">Cytoplasm</location>
    </subcellularLocation>
</comment>
<dbReference type="InterPro" id="IPR023562">
    <property type="entry name" value="ClpP/TepA"/>
</dbReference>
<dbReference type="InterPro" id="IPR001907">
    <property type="entry name" value="ClpP"/>
</dbReference>
<feature type="active site" evidence="7 9">
    <location>
        <position position="124"/>
    </location>
</feature>
<dbReference type="HAMAP" id="MF_00444">
    <property type="entry name" value="ClpP"/>
    <property type="match status" value="1"/>
</dbReference>
<evidence type="ECO:0000256" key="2">
    <source>
        <dbReference type="ARBA" id="ARBA00022490"/>
    </source>
</evidence>
<keyword evidence="4 7" id="KW-0378">Hydrolase</keyword>
<dbReference type="FunFam" id="3.90.226.10:FF:000001">
    <property type="entry name" value="ATP-dependent Clp protease proteolytic subunit"/>
    <property type="match status" value="1"/>
</dbReference>
<evidence type="ECO:0000256" key="8">
    <source>
        <dbReference type="PROSITE-ProRule" id="PRU10085"/>
    </source>
</evidence>
<dbReference type="NCBIfam" id="NF009205">
    <property type="entry name" value="PRK12553.1"/>
    <property type="match status" value="1"/>
</dbReference>
<evidence type="ECO:0000256" key="7">
    <source>
        <dbReference type="HAMAP-Rule" id="MF_00444"/>
    </source>
</evidence>
<gene>
    <name evidence="7 13" type="primary">clpP</name>
    <name evidence="13" type="ORF">IAA31_06450</name>
</gene>
<keyword evidence="3 7" id="KW-0645">Protease</keyword>
<name>A0A9E2KQB8_9GAMM</name>
<evidence type="ECO:0000256" key="5">
    <source>
        <dbReference type="ARBA" id="ARBA00022825"/>
    </source>
</evidence>
<evidence type="ECO:0000256" key="1">
    <source>
        <dbReference type="ARBA" id="ARBA00007039"/>
    </source>
</evidence>
<organism evidence="13 14">
    <name type="scientific">Candidatus Anaerobiospirillum merdipullorum</name>
    <dbReference type="NCBI Taxonomy" id="2838450"/>
    <lineage>
        <taxon>Bacteria</taxon>
        <taxon>Pseudomonadati</taxon>
        <taxon>Pseudomonadota</taxon>
        <taxon>Gammaproteobacteria</taxon>
        <taxon>Aeromonadales</taxon>
        <taxon>Succinivibrionaceae</taxon>
        <taxon>Anaerobiospirillum</taxon>
    </lineage>
</organism>
<feature type="active site" description="Nucleophile" evidence="7">
    <location>
        <position position="99"/>
    </location>
</feature>
<sequence length="203" mass="22838">MQTLVPMVIEQTGRGERSFDIYSRLLKDRVIFITGEIEDHMADLIVAQLLFLESDNPDKDVYLYINSPGGVVTAGMAIYDTMQYIKPDICTLCLGQACSMGSFLLSGGTPGKRFALPHARIMIHQPLGGFKGQASDIMIHAKEIERIKHTLTEILAQNCKRPLEDLERDCDRDNFMSAQEALEYGLIDKVIVSRNEMIKEQQV</sequence>
<evidence type="ECO:0000313" key="14">
    <source>
        <dbReference type="Proteomes" id="UP000824150"/>
    </source>
</evidence>
<dbReference type="Gene3D" id="3.90.226.10">
    <property type="entry name" value="2-enoyl-CoA Hydratase, Chain A, domain 1"/>
    <property type="match status" value="1"/>
</dbReference>
<comment type="similarity">
    <text evidence="1 7 12">Belongs to the peptidase S14 family.</text>
</comment>
<dbReference type="Pfam" id="PF00574">
    <property type="entry name" value="CLP_protease"/>
    <property type="match status" value="1"/>
</dbReference>
<accession>A0A9E2KQB8</accession>